<gene>
    <name evidence="1" type="ORF">H4R21_000036</name>
</gene>
<dbReference type="Proteomes" id="UP001140087">
    <property type="component" value="Unassembled WGS sequence"/>
</dbReference>
<organism evidence="1 2">
    <name type="scientific">Coemansia helicoidea</name>
    <dbReference type="NCBI Taxonomy" id="1286919"/>
    <lineage>
        <taxon>Eukaryota</taxon>
        <taxon>Fungi</taxon>
        <taxon>Fungi incertae sedis</taxon>
        <taxon>Zoopagomycota</taxon>
        <taxon>Kickxellomycotina</taxon>
        <taxon>Kickxellomycetes</taxon>
        <taxon>Kickxellales</taxon>
        <taxon>Kickxellaceae</taxon>
        <taxon>Coemansia</taxon>
    </lineage>
</organism>
<keyword evidence="2" id="KW-1185">Reference proteome</keyword>
<reference evidence="1" key="1">
    <citation type="submission" date="2022-07" db="EMBL/GenBank/DDBJ databases">
        <title>Phylogenomic reconstructions and comparative analyses of Kickxellomycotina fungi.</title>
        <authorList>
            <person name="Reynolds N.K."/>
            <person name="Stajich J.E."/>
            <person name="Barry K."/>
            <person name="Grigoriev I.V."/>
            <person name="Crous P."/>
            <person name="Smith M.E."/>
        </authorList>
    </citation>
    <scope>NUCLEOTIDE SEQUENCE</scope>
    <source>
        <strain evidence="1">BCRC 34780</strain>
    </source>
</reference>
<dbReference type="EMBL" id="JANBUN010000001">
    <property type="protein sequence ID" value="KAJ2808447.1"/>
    <property type="molecule type" value="Genomic_DNA"/>
</dbReference>
<protein>
    <submittedName>
        <fullName evidence="1">Uncharacterized protein</fullName>
    </submittedName>
</protein>
<sequence length="341" mass="36610">MAEQIKVSLDIDNLSLLPSDHAGGGQTARRWLQKVLLGLLVCVVAGALLLLRLESGVNVVSPVGGHAHAAAVEHPLAVDAERVRLRPYKDTGVRVPVVPSYGSGEAGQLGFDHIYVVHRVGHPQNLARMVRLLQLLRISAEFVPVLAPPPTLTAAAPGLTAESVAEWHTRYRIYRDMEASGYKSALILDDSVDMELNIKTIMRAVHRHLPAAWDMVFPGHCGPFEHTQPAPAPALPALREARMPLCLHAHAVSRKGLLRLLNYIGPAPSSDIISMAIMRLKERGLLQVYSLASPVFVPHNASTPAATPRLAGSSGGLAISATRHLSLWRGAAPDAPSSTPH</sequence>
<evidence type="ECO:0000313" key="1">
    <source>
        <dbReference type="EMBL" id="KAJ2808447.1"/>
    </source>
</evidence>
<name>A0ACC1LGR2_9FUNG</name>
<proteinExistence type="predicted"/>
<comment type="caution">
    <text evidence="1">The sequence shown here is derived from an EMBL/GenBank/DDBJ whole genome shotgun (WGS) entry which is preliminary data.</text>
</comment>
<accession>A0ACC1LGR2</accession>
<evidence type="ECO:0000313" key="2">
    <source>
        <dbReference type="Proteomes" id="UP001140087"/>
    </source>
</evidence>